<dbReference type="PANTHER" id="PTHR40626">
    <property type="entry name" value="MIP31509P"/>
    <property type="match status" value="1"/>
</dbReference>
<evidence type="ECO:0000256" key="1">
    <source>
        <dbReference type="ARBA" id="ARBA00004123"/>
    </source>
</evidence>
<evidence type="ECO:0000256" key="5">
    <source>
        <dbReference type="ARBA" id="ARBA00022833"/>
    </source>
</evidence>
<dbReference type="EMBL" id="JAPEVA010000031">
    <property type="protein sequence ID" value="KAJ4405852.1"/>
    <property type="molecule type" value="Genomic_DNA"/>
</dbReference>
<feature type="domain" description="C2H2-type" evidence="9">
    <location>
        <begin position="37"/>
        <end position="61"/>
    </location>
</feature>
<comment type="subcellular location">
    <subcellularLocation>
        <location evidence="1">Nucleus</location>
    </subcellularLocation>
</comment>
<dbReference type="AlphaFoldDB" id="A0A9W9D7T6"/>
<dbReference type="PANTHER" id="PTHR40626:SF11">
    <property type="entry name" value="ZINC FINGER PROTEIN YPR022C"/>
    <property type="match status" value="1"/>
</dbReference>
<dbReference type="GO" id="GO:0000785">
    <property type="term" value="C:chromatin"/>
    <property type="evidence" value="ECO:0007669"/>
    <property type="project" value="TreeGrafter"/>
</dbReference>
<evidence type="ECO:0000259" key="9">
    <source>
        <dbReference type="PROSITE" id="PS50157"/>
    </source>
</evidence>
<dbReference type="OrthoDB" id="6077919at2759"/>
<evidence type="ECO:0000256" key="3">
    <source>
        <dbReference type="ARBA" id="ARBA00022737"/>
    </source>
</evidence>
<evidence type="ECO:0000313" key="11">
    <source>
        <dbReference type="Proteomes" id="UP001140510"/>
    </source>
</evidence>
<keyword evidence="3" id="KW-0677">Repeat</keyword>
<keyword evidence="2" id="KW-0479">Metal-binding</keyword>
<proteinExistence type="predicted"/>
<dbReference type="GO" id="GO:0000981">
    <property type="term" value="F:DNA-binding transcription factor activity, RNA polymerase II-specific"/>
    <property type="evidence" value="ECO:0007669"/>
    <property type="project" value="InterPro"/>
</dbReference>
<dbReference type="CDD" id="cd12148">
    <property type="entry name" value="fungal_TF_MHR"/>
    <property type="match status" value="1"/>
</dbReference>
<gene>
    <name evidence="10" type="ORF">N0V91_004961</name>
</gene>
<reference evidence="10" key="1">
    <citation type="submission" date="2022-10" db="EMBL/GenBank/DDBJ databases">
        <title>Tapping the CABI collections for fungal endophytes: first genome assemblies for Collariella, Neodidymelliopsis, Ascochyta clinopodiicola, Didymella pomorum, Didymosphaeria variabile, Neocosmospora piperis and Neocucurbitaria cava.</title>
        <authorList>
            <person name="Hill R."/>
        </authorList>
    </citation>
    <scope>NUCLEOTIDE SEQUENCE</scope>
    <source>
        <strain evidence="10">IMI 355091</strain>
    </source>
</reference>
<sequence length="842" mass="93090">MSTVNYTKTGRVSKAKKGLKVHDCECGRRNHAEEGGLVCKFLNCGKTFFRTDLLQRHEERHNEIGGNVSRQPSVDSSEHSAHPSPMTVPASLSMVPAHTMTAVPYPQQPAMSPLPEPSTISRYNPAQFRTPQHPRTPRSVPAKTSNHFLQSSPVFETSPTVSKITQNMGYRHSISGPAPIDAMTATGAWVPESFAPSPYSCSSGYASPAPCPEYGYTYATPPYAAGMVRTRASSNASFIEQNFAQVSQSPTSSISVPYSWGTDEKSLIASSFPYTSVSYATNMPMHASVGAIAQYGQYDPNVLVQMDNEESAQLFSGEHYGMSQIARAYPFEQWLNSYWRLFHPAFPIVHRFTLVHLETSPMLYAAIAAIGAHYSNDTHNARALHERCVKLLARREETKIVGCDRLCDLQAIFLVEVFALNFARRCARSFSARFVAMYKQVIGLRSADPSAVTDGLLQDSTDDNSVQDRWLQWLRLSMKHRLLVSCYLLDSRRSPMLAGDQKSPSFHVDAGSLHFPSHQTLWEAQDARQWWNNVQEYSMMPRCILEATVGRIAGCYDTFQSSILIEALWGPFSDACSRPHSTVEHLLSEDAFTQQQLAITKLVQLVPLRALLAVSGESWIFGTKVTSQEEFADYRAELQTWISQLWSVPISGNPQAATKALQQSVLLLTQSLETQELLKLSLCSKLGLFYASLVLWAATAATSSRVVASSFLSQQPVRMFASTFDTTAYAAGQLAFPPSTGQLAVLQQGALSIPQDWRSSIPHAEIIADSSHFLATAVEDIASLNAAACQVGCKSLLLWTKMQLHGVHSNVHAPAQEHGELINEAVGQIERLLKHEWENWGI</sequence>
<evidence type="ECO:0000256" key="6">
    <source>
        <dbReference type="ARBA" id="ARBA00023242"/>
    </source>
</evidence>
<keyword evidence="11" id="KW-1185">Reference proteome</keyword>
<keyword evidence="6" id="KW-0539">Nucleus</keyword>
<name>A0A9W9D7T6_9PLEO</name>
<accession>A0A9W9D7T6</accession>
<dbReference type="GO" id="GO:0000978">
    <property type="term" value="F:RNA polymerase II cis-regulatory region sequence-specific DNA binding"/>
    <property type="evidence" value="ECO:0007669"/>
    <property type="project" value="InterPro"/>
</dbReference>
<protein>
    <recommendedName>
        <fullName evidence="9">C2H2-type domain-containing protein</fullName>
    </recommendedName>
</protein>
<evidence type="ECO:0000256" key="7">
    <source>
        <dbReference type="PROSITE-ProRule" id="PRU00042"/>
    </source>
</evidence>
<dbReference type="InterPro" id="IPR013087">
    <property type="entry name" value="Znf_C2H2_type"/>
</dbReference>
<evidence type="ECO:0000256" key="4">
    <source>
        <dbReference type="ARBA" id="ARBA00022771"/>
    </source>
</evidence>
<dbReference type="PROSITE" id="PS50157">
    <property type="entry name" value="ZINC_FINGER_C2H2_2"/>
    <property type="match status" value="1"/>
</dbReference>
<keyword evidence="5" id="KW-0862">Zinc</keyword>
<dbReference type="InterPro" id="IPR051059">
    <property type="entry name" value="VerF-like"/>
</dbReference>
<keyword evidence="4 7" id="KW-0863">Zinc-finger</keyword>
<dbReference type="InterPro" id="IPR007219">
    <property type="entry name" value="XnlR_reg_dom"/>
</dbReference>
<dbReference type="Proteomes" id="UP001140510">
    <property type="component" value="Unassembled WGS sequence"/>
</dbReference>
<organism evidence="10 11">
    <name type="scientific">Didymella pomorum</name>
    <dbReference type="NCBI Taxonomy" id="749634"/>
    <lineage>
        <taxon>Eukaryota</taxon>
        <taxon>Fungi</taxon>
        <taxon>Dikarya</taxon>
        <taxon>Ascomycota</taxon>
        <taxon>Pezizomycotina</taxon>
        <taxon>Dothideomycetes</taxon>
        <taxon>Pleosporomycetidae</taxon>
        <taxon>Pleosporales</taxon>
        <taxon>Pleosporineae</taxon>
        <taxon>Didymellaceae</taxon>
        <taxon>Didymella</taxon>
    </lineage>
</organism>
<evidence type="ECO:0000256" key="8">
    <source>
        <dbReference type="SAM" id="MobiDB-lite"/>
    </source>
</evidence>
<dbReference type="GO" id="GO:0008270">
    <property type="term" value="F:zinc ion binding"/>
    <property type="evidence" value="ECO:0007669"/>
    <property type="project" value="UniProtKB-KW"/>
</dbReference>
<comment type="caution">
    <text evidence="10">The sequence shown here is derived from an EMBL/GenBank/DDBJ whole genome shotgun (WGS) entry which is preliminary data.</text>
</comment>
<dbReference type="GO" id="GO:0006351">
    <property type="term" value="P:DNA-templated transcription"/>
    <property type="evidence" value="ECO:0007669"/>
    <property type="project" value="InterPro"/>
</dbReference>
<feature type="region of interest" description="Disordered" evidence="8">
    <location>
        <begin position="60"/>
        <end position="86"/>
    </location>
</feature>
<evidence type="ECO:0000313" key="10">
    <source>
        <dbReference type="EMBL" id="KAJ4405852.1"/>
    </source>
</evidence>
<evidence type="ECO:0000256" key="2">
    <source>
        <dbReference type="ARBA" id="ARBA00022723"/>
    </source>
</evidence>
<dbReference type="PROSITE" id="PS00028">
    <property type="entry name" value="ZINC_FINGER_C2H2_1"/>
    <property type="match status" value="1"/>
</dbReference>
<dbReference type="Pfam" id="PF04082">
    <property type="entry name" value="Fungal_trans"/>
    <property type="match status" value="1"/>
</dbReference>
<dbReference type="GO" id="GO:0005634">
    <property type="term" value="C:nucleus"/>
    <property type="evidence" value="ECO:0007669"/>
    <property type="project" value="UniProtKB-SubCell"/>
</dbReference>